<comment type="caution">
    <text evidence="2">The sequence shown here is derived from an EMBL/GenBank/DDBJ whole genome shotgun (WGS) entry which is preliminary data.</text>
</comment>
<gene>
    <name evidence="2" type="ORF">DSM04_102602</name>
</gene>
<feature type="domain" description="LysM" evidence="1">
    <location>
        <begin position="88"/>
        <end position="132"/>
    </location>
</feature>
<dbReference type="Gene3D" id="3.10.350.10">
    <property type="entry name" value="LysM domain"/>
    <property type="match status" value="4"/>
</dbReference>
<dbReference type="SMART" id="SM00257">
    <property type="entry name" value="LysM"/>
    <property type="match status" value="4"/>
</dbReference>
<dbReference type="InterPro" id="IPR018392">
    <property type="entry name" value="LysM"/>
</dbReference>
<dbReference type="OrthoDB" id="2149800at2"/>
<dbReference type="Proteomes" id="UP000289821">
    <property type="component" value="Unassembled WGS sequence"/>
</dbReference>
<accession>A0A4Q0NZ88</accession>
<dbReference type="InterPro" id="IPR036779">
    <property type="entry name" value="LysM_dom_sf"/>
</dbReference>
<organism evidence="2 3">
    <name type="scientific">Leeuwenhoekiella aestuarii</name>
    <dbReference type="NCBI Taxonomy" id="2249426"/>
    <lineage>
        <taxon>Bacteria</taxon>
        <taxon>Pseudomonadati</taxon>
        <taxon>Bacteroidota</taxon>
        <taxon>Flavobacteriia</taxon>
        <taxon>Flavobacteriales</taxon>
        <taxon>Flavobacteriaceae</taxon>
        <taxon>Leeuwenhoekiella</taxon>
    </lineage>
</organism>
<feature type="domain" description="LysM" evidence="1">
    <location>
        <begin position="26"/>
        <end position="69"/>
    </location>
</feature>
<feature type="domain" description="LysM" evidence="1">
    <location>
        <begin position="151"/>
        <end position="194"/>
    </location>
</feature>
<proteinExistence type="predicted"/>
<reference evidence="2 3" key="1">
    <citation type="submission" date="2018-07" db="EMBL/GenBank/DDBJ databases">
        <title>Leeuwenhoekiella genomics.</title>
        <authorList>
            <person name="Tahon G."/>
            <person name="Willems A."/>
        </authorList>
    </citation>
    <scope>NUCLEOTIDE SEQUENCE [LARGE SCALE GENOMIC DNA]</scope>
    <source>
        <strain evidence="2 3">R-50232</strain>
    </source>
</reference>
<evidence type="ECO:0000259" key="1">
    <source>
        <dbReference type="PROSITE" id="PS51782"/>
    </source>
</evidence>
<dbReference type="AlphaFoldDB" id="A0A4Q0NZ88"/>
<protein>
    <submittedName>
        <fullName evidence="2">Amino acid/amide ABC transporter substrate-binding protein (HAAT family)</fullName>
    </submittedName>
</protein>
<dbReference type="CDD" id="cd00118">
    <property type="entry name" value="LysM"/>
    <property type="match status" value="4"/>
</dbReference>
<dbReference type="SUPFAM" id="SSF53822">
    <property type="entry name" value="Periplasmic binding protein-like I"/>
    <property type="match status" value="1"/>
</dbReference>
<dbReference type="InterPro" id="IPR028082">
    <property type="entry name" value="Peripla_BP_I"/>
</dbReference>
<evidence type="ECO:0000313" key="2">
    <source>
        <dbReference type="EMBL" id="RXG17019.1"/>
    </source>
</evidence>
<name>A0A4Q0NZ88_9FLAO</name>
<dbReference type="Pfam" id="PF01476">
    <property type="entry name" value="LysM"/>
    <property type="match status" value="4"/>
</dbReference>
<dbReference type="EMBL" id="QOVI01000002">
    <property type="protein sequence ID" value="RXG17019.1"/>
    <property type="molecule type" value="Genomic_DNA"/>
</dbReference>
<evidence type="ECO:0000313" key="3">
    <source>
        <dbReference type="Proteomes" id="UP000289821"/>
    </source>
</evidence>
<dbReference type="PROSITE" id="PS51782">
    <property type="entry name" value="LYSM"/>
    <property type="match status" value="3"/>
</dbReference>
<dbReference type="SUPFAM" id="SSF54106">
    <property type="entry name" value="LysM domain"/>
    <property type="match status" value="4"/>
</dbReference>
<sequence>MKNITILFVFIFVVFSCSSIGQQKYASHQVRDGETVSSIANKYNVTVYEIYRLNPEAKGNLYPGLVLILPGGKSVPGGSEISADGKFILHTVAKGETLYSLSKKYDISESEIKRYNKHLYSAELRNGEIVKLPNTETVVIDETAKPAITNRKHIVKPKETKYGLASMYGITIEELEMMNPGIEDGLQIGDIINVPDKSYAKDAVLEDSRFGFYEVKPKENLFRLTQRWDMTEAELMTLNPALEDGLKSGMILKLPKSKLGAETAVTVNGGAIKLADNLTNKSTKNIALMLPFNLGRTEIDTADVRKSVIKKDRVMNIALDFYSGALMAIDSAKALGISSNLYVYDTQYARGDGKAGNDRKIENLINSNDFSKMNAVVGPLLTSNVEKASQLLKGRSVPVVSPIVPNVAMSSNMFQSRPDDEILKQEMLRYIKLQGKGKNIVVIADSKNQSIKNKILAMYPDAKVVFPKSSDNGSYLRASDLTAKLSQTIDNWVILETNDIALISNVTTSLSTQISENRKITLMTTNKGSAYESDDVSNITLMKLNFHFPSVDRAYGAGQKSFIDAYERKYGYVPSSYAVRGYDITFDTLLRLAASESLYDAADAGYSTEYVENKFNYIQDPVSAGYFNTAAYILKYGQDLEEIVVEIPTKSSSSLFLKD</sequence>
<dbReference type="Gene3D" id="3.40.50.2300">
    <property type="match status" value="2"/>
</dbReference>
<dbReference type="PANTHER" id="PTHR33734">
    <property type="entry name" value="LYSM DOMAIN-CONTAINING GPI-ANCHORED PROTEIN 2"/>
    <property type="match status" value="1"/>
</dbReference>
<dbReference type="RefSeq" id="WP_128760665.1">
    <property type="nucleotide sequence ID" value="NZ_QOVI01000002.1"/>
</dbReference>
<keyword evidence="3" id="KW-1185">Reference proteome</keyword>
<dbReference type="CDD" id="cd06268">
    <property type="entry name" value="PBP1_ABC_transporter_LIVBP-like"/>
    <property type="match status" value="1"/>
</dbReference>
<dbReference type="PANTHER" id="PTHR33734:SF22">
    <property type="entry name" value="MEMBRANE-BOUND LYTIC MUREIN TRANSGLYCOSYLASE D"/>
    <property type="match status" value="1"/>
</dbReference>
<dbReference type="PROSITE" id="PS51257">
    <property type="entry name" value="PROKAR_LIPOPROTEIN"/>
    <property type="match status" value="1"/>
</dbReference>